<feature type="region of interest" description="Disordered" evidence="2">
    <location>
        <begin position="1076"/>
        <end position="1101"/>
    </location>
</feature>
<evidence type="ECO:0000256" key="1">
    <source>
        <dbReference type="SAM" id="Coils"/>
    </source>
</evidence>
<feature type="coiled-coil region" evidence="1">
    <location>
        <begin position="87"/>
        <end position="142"/>
    </location>
</feature>
<evidence type="ECO:0000256" key="2">
    <source>
        <dbReference type="SAM" id="MobiDB-lite"/>
    </source>
</evidence>
<feature type="compositionally biased region" description="Basic and acidic residues" evidence="2">
    <location>
        <begin position="915"/>
        <end position="929"/>
    </location>
</feature>
<protein>
    <submittedName>
        <fullName evidence="3">Uncharacterized protein</fullName>
    </submittedName>
</protein>
<feature type="coiled-coil region" evidence="1">
    <location>
        <begin position="178"/>
        <end position="394"/>
    </location>
</feature>
<sequence length="1101" mass="125926">MGSVSSTPEATDDPWWPIENQNFSLDQSPLSSVIAMDNQGQSDAAIDEVDQNCEINEVIDESCEKCENVNNENRSEISDVSDSKTDIQNVQRKEQTLEEFKEELRIKREKRQSAIADLRNEIISLRQQLSEEKEINRQLKQANGCSSAEAKRLDTEEIKEDIAAAINENDEPEQNKGNVTLRRELANLQLSLQLANSEILSLQAELNVRQKQTDTLKEVNAVSKKMIQIREDQLNQMREKLKTIEESLADRELSLMSTTLRQEYDRQLANIRNLRSLYEERARVSAAERENLNRQLDTKKAELEAETEKSKNLSERVATLEADLKQTIHKLNSTKDELSQYKSENRDLHEEMKVINELFSQLLMGFNGGNDINIDKLSNMLEDNRDLLNDITRREICKDGAAALPKLLFDLVTQAEESGTDKDDPSASFLNHTEQIDPGSEESCIPKSNVTTAQEICHNLPKVWKVLIELLNHQKAEQVTFTENGESEDCYNSVQTPTGPKLVLSVSKTYIKLKDLILEKKFLQKETNKLKNLNNHLEHRLSHQEKRLGAVTIELNKTWSLVGKMQRQHRQLHTHEQVLRYQLQQKRRMLNELKEELEYCRRKWALAREKNNESQSQWNNLRTEFSQRKLEDANNSGESGYSDEPVSDDDNSDDELAKLHRGHAASPNRNETTTSSPPVSSFVTQVFQTTSEIVPENLKQASVVSKPVENCDLNYAATSSVVEPKTAAKITVKNVACSGPSTHTGVKPKSGDEARTRLSMELRKKPMKSNEKKNNEETLEQMFFRLSGQEPPNLEDSVTSEQYDEIEDLKTDEEILLQQTTSALVSDDPPNREDITSIILSEEDEERRVKRAARFQRLEEQCQQLITQVINNSTRGDELNLHLDNMQRRFTPSRENSKSLDKSDEEGATGCSSEASKETTECLSQREQEYTSRRAERLKRLEEECKEFLNKQNKSKMRANEMSNKLDKLHQRYGSQERCRETQVTENCDNSEIELINEEEEHSNRRVERLKALDDQSVELLDRMAQSTSRANDIERTLDELPVEEVPTEPSGSFQLPEECNLLNGNVDVVDNVSVSLSNDENSVENEDDEETNSAAHNNAN</sequence>
<feature type="coiled-coil region" evidence="1">
    <location>
        <begin position="513"/>
        <end position="540"/>
    </location>
</feature>
<keyword evidence="1" id="KW-0175">Coiled coil</keyword>
<feature type="region of interest" description="Disordered" evidence="2">
    <location>
        <begin position="885"/>
        <end position="929"/>
    </location>
</feature>
<feature type="compositionally biased region" description="Acidic residues" evidence="2">
    <location>
        <begin position="1082"/>
        <end position="1092"/>
    </location>
</feature>
<dbReference type="OrthoDB" id="8191583at2759"/>
<accession>A0A9Q0MPV7</accession>
<reference evidence="3" key="1">
    <citation type="submission" date="2022-07" db="EMBL/GenBank/DDBJ databases">
        <authorList>
            <person name="Trinca V."/>
            <person name="Uliana J.V.C."/>
            <person name="Torres T.T."/>
            <person name="Ward R.J."/>
            <person name="Monesi N."/>
        </authorList>
    </citation>
    <scope>NUCLEOTIDE SEQUENCE</scope>
    <source>
        <strain evidence="3">HSMRA1968</strain>
        <tissue evidence="3">Whole embryos</tissue>
    </source>
</reference>
<feature type="region of interest" description="Disordered" evidence="2">
    <location>
        <begin position="418"/>
        <end position="442"/>
    </location>
</feature>
<feature type="compositionally biased region" description="Acidic residues" evidence="2">
    <location>
        <begin position="645"/>
        <end position="654"/>
    </location>
</feature>
<evidence type="ECO:0000313" key="3">
    <source>
        <dbReference type="EMBL" id="KAJ6635781.1"/>
    </source>
</evidence>
<feature type="region of interest" description="Disordered" evidence="2">
    <location>
        <begin position="1"/>
        <end position="20"/>
    </location>
</feature>
<feature type="coiled-coil region" evidence="1">
    <location>
        <begin position="576"/>
        <end position="603"/>
    </location>
</feature>
<proteinExistence type="predicted"/>
<keyword evidence="4" id="KW-1185">Reference proteome</keyword>
<comment type="caution">
    <text evidence="3">The sequence shown here is derived from an EMBL/GenBank/DDBJ whole genome shotgun (WGS) entry which is preliminary data.</text>
</comment>
<organism evidence="3 4">
    <name type="scientific">Pseudolycoriella hygida</name>
    <dbReference type="NCBI Taxonomy" id="35572"/>
    <lineage>
        <taxon>Eukaryota</taxon>
        <taxon>Metazoa</taxon>
        <taxon>Ecdysozoa</taxon>
        <taxon>Arthropoda</taxon>
        <taxon>Hexapoda</taxon>
        <taxon>Insecta</taxon>
        <taxon>Pterygota</taxon>
        <taxon>Neoptera</taxon>
        <taxon>Endopterygota</taxon>
        <taxon>Diptera</taxon>
        <taxon>Nematocera</taxon>
        <taxon>Sciaroidea</taxon>
        <taxon>Sciaridae</taxon>
        <taxon>Pseudolycoriella</taxon>
    </lineage>
</organism>
<dbReference type="Proteomes" id="UP001151699">
    <property type="component" value="Chromosome C"/>
</dbReference>
<gene>
    <name evidence="3" type="ORF">Bhyg_14367</name>
</gene>
<name>A0A9Q0MPV7_9DIPT</name>
<feature type="region of interest" description="Disordered" evidence="2">
    <location>
        <begin position="631"/>
        <end position="679"/>
    </location>
</feature>
<dbReference type="EMBL" id="WJQU01000004">
    <property type="protein sequence ID" value="KAJ6635781.1"/>
    <property type="molecule type" value="Genomic_DNA"/>
</dbReference>
<dbReference type="AlphaFoldDB" id="A0A9Q0MPV7"/>
<evidence type="ECO:0000313" key="4">
    <source>
        <dbReference type="Proteomes" id="UP001151699"/>
    </source>
</evidence>